<protein>
    <submittedName>
        <fullName evidence="2">Uncharacterized protein</fullName>
    </submittedName>
</protein>
<accession>A0A6A3GF93</accession>
<proteinExistence type="predicted"/>
<comment type="caution">
    <text evidence="2">The sequence shown here is derived from an EMBL/GenBank/DDBJ whole genome shotgun (WGS) entry which is preliminary data.</text>
</comment>
<dbReference type="OrthoDB" id="129164at2759"/>
<name>A0A6A3GF93_9STRA</name>
<evidence type="ECO:0000313" key="2">
    <source>
        <dbReference type="EMBL" id="KAE8956199.1"/>
    </source>
</evidence>
<feature type="compositionally biased region" description="Basic residues" evidence="1">
    <location>
        <begin position="231"/>
        <end position="248"/>
    </location>
</feature>
<reference evidence="2 3" key="1">
    <citation type="submission" date="2018-09" db="EMBL/GenBank/DDBJ databases">
        <title>Genomic investigation of the strawberry pathogen Phytophthora fragariae indicates pathogenicity is determined by transcriptional variation in three key races.</title>
        <authorList>
            <person name="Adams T.M."/>
            <person name="Armitage A.D."/>
            <person name="Sobczyk M.K."/>
            <person name="Bates H.J."/>
            <person name="Dunwell J.M."/>
            <person name="Nellist C.F."/>
            <person name="Harrison R.J."/>
        </authorList>
    </citation>
    <scope>NUCLEOTIDE SEQUENCE [LARGE SCALE GENOMIC DNA]</scope>
    <source>
        <strain evidence="2 3">SCRP324</strain>
    </source>
</reference>
<feature type="region of interest" description="Disordered" evidence="1">
    <location>
        <begin position="228"/>
        <end position="248"/>
    </location>
</feature>
<dbReference type="AlphaFoldDB" id="A0A6A3GF93"/>
<feature type="non-terminal residue" evidence="2">
    <location>
        <position position="248"/>
    </location>
</feature>
<feature type="region of interest" description="Disordered" evidence="1">
    <location>
        <begin position="59"/>
        <end position="81"/>
    </location>
</feature>
<feature type="compositionally biased region" description="Polar residues" evidence="1">
    <location>
        <begin position="60"/>
        <end position="75"/>
    </location>
</feature>
<evidence type="ECO:0000256" key="1">
    <source>
        <dbReference type="SAM" id="MobiDB-lite"/>
    </source>
</evidence>
<dbReference type="Proteomes" id="UP000435112">
    <property type="component" value="Unassembled WGS sequence"/>
</dbReference>
<evidence type="ECO:0000313" key="3">
    <source>
        <dbReference type="Proteomes" id="UP000435112"/>
    </source>
</evidence>
<dbReference type="EMBL" id="QXFU01008617">
    <property type="protein sequence ID" value="KAE8956199.1"/>
    <property type="molecule type" value="Genomic_DNA"/>
</dbReference>
<gene>
    <name evidence="2" type="ORF">PR002_g31545</name>
</gene>
<sequence>MRRRERANVVVLSSEEKHCYAKAAFEPVMEHLTGLPSPAFYAALRSWKQIVIRGMEEVEASSSDATSIPDESSGSDIADSLDDNWEIDTASDIAPADLIDSMNMIRELEEMEHGLSFAEAEFNCVPTQKNVPLVENMVVGAEASDVLATNAGSDVVKNNAGTTPQTYTQSWGRIRDEDSAVAAPNAKGFVAKTEKKALLTKAAVRTNVGKNATKDVRKHGLIEVLKLPQPKPRRNQRKKLTQSRVKTS</sequence>
<organism evidence="2 3">
    <name type="scientific">Phytophthora rubi</name>
    <dbReference type="NCBI Taxonomy" id="129364"/>
    <lineage>
        <taxon>Eukaryota</taxon>
        <taxon>Sar</taxon>
        <taxon>Stramenopiles</taxon>
        <taxon>Oomycota</taxon>
        <taxon>Peronosporomycetes</taxon>
        <taxon>Peronosporales</taxon>
        <taxon>Peronosporaceae</taxon>
        <taxon>Phytophthora</taxon>
    </lineage>
</organism>